<dbReference type="PANTHER" id="PTHR13696">
    <property type="entry name" value="P-LOOP CONTAINING NUCLEOSIDE TRIPHOSPHATE HYDROLASE"/>
    <property type="match status" value="1"/>
</dbReference>
<dbReference type="InterPro" id="IPR050678">
    <property type="entry name" value="DNA_Partitioning_ATPase"/>
</dbReference>
<evidence type="ECO:0000313" key="2">
    <source>
        <dbReference type="Proteomes" id="UP000555103"/>
    </source>
</evidence>
<dbReference type="Pfam" id="PF09140">
    <property type="entry name" value="MipZ"/>
    <property type="match status" value="1"/>
</dbReference>
<dbReference type="CDD" id="cd02042">
    <property type="entry name" value="ParAB_family"/>
    <property type="match status" value="1"/>
</dbReference>
<dbReference type="AlphaFoldDB" id="A0A840CQB4"/>
<dbReference type="SUPFAM" id="SSF52540">
    <property type="entry name" value="P-loop containing nucleoside triphosphate hydrolases"/>
    <property type="match status" value="1"/>
</dbReference>
<evidence type="ECO:0000313" key="1">
    <source>
        <dbReference type="EMBL" id="MBB4034762.1"/>
    </source>
</evidence>
<name>A0A840CQB4_9BACT</name>
<dbReference type="InterPro" id="IPR027417">
    <property type="entry name" value="P-loop_NTPase"/>
</dbReference>
<dbReference type="InterPro" id="IPR015223">
    <property type="entry name" value="MipZ"/>
</dbReference>
<comment type="caution">
    <text evidence="1">The sequence shown here is derived from an EMBL/GenBank/DDBJ whole genome shotgun (WGS) entry which is preliminary data.</text>
</comment>
<dbReference type="PANTHER" id="PTHR13696:SF52">
    <property type="entry name" value="PARA FAMILY PROTEIN CT_582"/>
    <property type="match status" value="1"/>
</dbReference>
<dbReference type="Gene3D" id="3.40.50.300">
    <property type="entry name" value="P-loop containing nucleotide triphosphate hydrolases"/>
    <property type="match status" value="1"/>
</dbReference>
<reference evidence="1 2" key="1">
    <citation type="submission" date="2020-08" db="EMBL/GenBank/DDBJ databases">
        <title>Genomic Encyclopedia of Type Strains, Phase IV (KMG-IV): sequencing the most valuable type-strain genomes for metagenomic binning, comparative biology and taxonomic classification.</title>
        <authorList>
            <person name="Goeker M."/>
        </authorList>
    </citation>
    <scope>NUCLEOTIDE SEQUENCE [LARGE SCALE GENOMIC DNA]</scope>
    <source>
        <strain evidence="1 2">DSM 104969</strain>
    </source>
</reference>
<dbReference type="EMBL" id="JACIEP010000002">
    <property type="protein sequence ID" value="MBB4034762.1"/>
    <property type="molecule type" value="Genomic_DNA"/>
</dbReference>
<proteinExistence type="predicted"/>
<gene>
    <name evidence="1" type="ORF">GGR21_000649</name>
</gene>
<sequence length="288" mass="32795">MKRISTGYSMKISGSQLPKSNYTVIIKTITIMGTTKPVYISFCTQKGGAGKSVFTTLTASFLHYQKGYNVAVIDCDYPQWSIYKMRQREAEQLNNNAFYQHKAEVLFQKIDKPTYPIVPSQPEAGIQQAKDFLSRESDDYDIVLFDLPGTVNNEGVIETLFSMDYLFVPITTSRINMESTLPFIISVNELLTVNQGNIKLNAVYPFWNRITGREKPELFNHYENAILSLGISILETRIPQSVRYDKEQSIEGKDNVFLSTIFPPDKPLLMGSNFDLLIEEIIQIINIK</sequence>
<protein>
    <submittedName>
        <fullName evidence="1">Cellulose biosynthesis protein BcsQ</fullName>
    </submittedName>
</protein>
<keyword evidence="2" id="KW-1185">Reference proteome</keyword>
<organism evidence="1 2">
    <name type="scientific">Dysgonomonas hofstadii</name>
    <dbReference type="NCBI Taxonomy" id="637886"/>
    <lineage>
        <taxon>Bacteria</taxon>
        <taxon>Pseudomonadati</taxon>
        <taxon>Bacteroidota</taxon>
        <taxon>Bacteroidia</taxon>
        <taxon>Bacteroidales</taxon>
        <taxon>Dysgonomonadaceae</taxon>
        <taxon>Dysgonomonas</taxon>
    </lineage>
</organism>
<dbReference type="Proteomes" id="UP000555103">
    <property type="component" value="Unassembled WGS sequence"/>
</dbReference>
<accession>A0A840CQB4</accession>